<dbReference type="EMBL" id="JARYMX010000004">
    <property type="protein sequence ID" value="KAJ9554065.1"/>
    <property type="molecule type" value="Genomic_DNA"/>
</dbReference>
<sequence length="107" mass="12081">MSPLCCRYIAVMIWTQGIITDLVPVWMRKPLFEEPGESIREPEALQGRPSILRVSTCSSHCGMQQHIPSSSVPNPIDIVDLDRVYDKATTEQSFESHQSMELSESCQ</sequence>
<keyword evidence="2" id="KW-1185">Reference proteome</keyword>
<proteinExistence type="predicted"/>
<organism evidence="1 2">
    <name type="scientific">Centaurea solstitialis</name>
    <name type="common">yellow star-thistle</name>
    <dbReference type="NCBI Taxonomy" id="347529"/>
    <lineage>
        <taxon>Eukaryota</taxon>
        <taxon>Viridiplantae</taxon>
        <taxon>Streptophyta</taxon>
        <taxon>Embryophyta</taxon>
        <taxon>Tracheophyta</taxon>
        <taxon>Spermatophyta</taxon>
        <taxon>Magnoliopsida</taxon>
        <taxon>eudicotyledons</taxon>
        <taxon>Gunneridae</taxon>
        <taxon>Pentapetalae</taxon>
        <taxon>asterids</taxon>
        <taxon>campanulids</taxon>
        <taxon>Asterales</taxon>
        <taxon>Asteraceae</taxon>
        <taxon>Carduoideae</taxon>
        <taxon>Cardueae</taxon>
        <taxon>Centaureinae</taxon>
        <taxon>Centaurea</taxon>
    </lineage>
</organism>
<accession>A0AA38TG04</accession>
<reference evidence="1" key="1">
    <citation type="submission" date="2023-03" db="EMBL/GenBank/DDBJ databases">
        <title>Chromosome-scale reference genome and RAD-based genetic map of yellow starthistle (Centaurea solstitialis) reveal putative structural variation and QTLs associated with invader traits.</title>
        <authorList>
            <person name="Reatini B."/>
            <person name="Cang F.A."/>
            <person name="Jiang Q."/>
            <person name="Mckibben M.T.W."/>
            <person name="Barker M.S."/>
            <person name="Rieseberg L.H."/>
            <person name="Dlugosch K.M."/>
        </authorList>
    </citation>
    <scope>NUCLEOTIDE SEQUENCE</scope>
    <source>
        <strain evidence="1">CAN-66</strain>
        <tissue evidence="1">Leaf</tissue>
    </source>
</reference>
<evidence type="ECO:0000313" key="2">
    <source>
        <dbReference type="Proteomes" id="UP001172457"/>
    </source>
</evidence>
<evidence type="ECO:0000313" key="1">
    <source>
        <dbReference type="EMBL" id="KAJ9554065.1"/>
    </source>
</evidence>
<comment type="caution">
    <text evidence="1">The sequence shown here is derived from an EMBL/GenBank/DDBJ whole genome shotgun (WGS) entry which is preliminary data.</text>
</comment>
<dbReference type="Proteomes" id="UP001172457">
    <property type="component" value="Chromosome 4"/>
</dbReference>
<name>A0AA38TG04_9ASTR</name>
<gene>
    <name evidence="1" type="ORF">OSB04_018110</name>
</gene>
<dbReference type="AlphaFoldDB" id="A0AA38TG04"/>
<protein>
    <submittedName>
        <fullName evidence="1">Uncharacterized protein</fullName>
    </submittedName>
</protein>